<dbReference type="Gene3D" id="3.40.630.30">
    <property type="match status" value="1"/>
</dbReference>
<accession>A0A328VM27</accession>
<comment type="caution">
    <text evidence="2">The sequence shown here is derived from an EMBL/GenBank/DDBJ whole genome shotgun (WGS) entry which is preliminary data.</text>
</comment>
<dbReference type="RefSeq" id="WP_112433431.1">
    <property type="nucleotide sequence ID" value="NZ_MCIF01000002.1"/>
</dbReference>
<dbReference type="EMBL" id="MCIF01000002">
    <property type="protein sequence ID" value="RAQ98279.1"/>
    <property type="molecule type" value="Genomic_DNA"/>
</dbReference>
<protein>
    <recommendedName>
        <fullName evidence="1">N-acetyltransferase domain-containing protein</fullName>
    </recommendedName>
</protein>
<evidence type="ECO:0000259" key="1">
    <source>
        <dbReference type="PROSITE" id="PS51186"/>
    </source>
</evidence>
<proteinExistence type="predicted"/>
<feature type="domain" description="N-acetyltransferase" evidence="1">
    <location>
        <begin position="153"/>
        <end position="293"/>
    </location>
</feature>
<dbReference type="Proteomes" id="UP000248706">
    <property type="component" value="Unassembled WGS sequence"/>
</dbReference>
<reference evidence="2 3" key="1">
    <citation type="submission" date="2016-08" db="EMBL/GenBank/DDBJ databases">
        <title>Analysis of Carbohydrate Active Enzymes in Thermogemmatispora T81 Reveals Carbohydrate Degradation Ability.</title>
        <authorList>
            <person name="Tomazini A."/>
            <person name="Lal S."/>
            <person name="Stott M."/>
            <person name="Henrissat B."/>
            <person name="Polikarpov I."/>
            <person name="Sparling R."/>
            <person name="Levin D.B."/>
        </authorList>
    </citation>
    <scope>NUCLEOTIDE SEQUENCE [LARGE SCALE GENOMIC DNA]</scope>
    <source>
        <strain evidence="2 3">T81</strain>
    </source>
</reference>
<dbReference type="InterPro" id="IPR000182">
    <property type="entry name" value="GNAT_dom"/>
</dbReference>
<dbReference type="SUPFAM" id="SSF55729">
    <property type="entry name" value="Acyl-CoA N-acyltransferases (Nat)"/>
    <property type="match status" value="1"/>
</dbReference>
<dbReference type="AlphaFoldDB" id="A0A328VM27"/>
<dbReference type="PROSITE" id="PS51186">
    <property type="entry name" value="GNAT"/>
    <property type="match status" value="1"/>
</dbReference>
<name>A0A328VM27_9CHLR</name>
<gene>
    <name evidence="2" type="ORF">A4R35_22250</name>
</gene>
<organism evidence="2 3">
    <name type="scientific">Thermogemmatispora tikiterensis</name>
    <dbReference type="NCBI Taxonomy" id="1825093"/>
    <lineage>
        <taxon>Bacteria</taxon>
        <taxon>Bacillati</taxon>
        <taxon>Chloroflexota</taxon>
        <taxon>Ktedonobacteria</taxon>
        <taxon>Thermogemmatisporales</taxon>
        <taxon>Thermogemmatisporaceae</taxon>
        <taxon>Thermogemmatispora</taxon>
    </lineage>
</organism>
<dbReference type="PANTHER" id="PTHR43617">
    <property type="entry name" value="L-AMINO ACID N-ACETYLTRANSFERASE"/>
    <property type="match status" value="1"/>
</dbReference>
<evidence type="ECO:0000313" key="3">
    <source>
        <dbReference type="Proteomes" id="UP000248706"/>
    </source>
</evidence>
<evidence type="ECO:0000313" key="2">
    <source>
        <dbReference type="EMBL" id="RAQ98279.1"/>
    </source>
</evidence>
<keyword evidence="3" id="KW-1185">Reference proteome</keyword>
<dbReference type="OrthoDB" id="160586at2"/>
<dbReference type="Pfam" id="PF00583">
    <property type="entry name" value="Acetyltransf_1"/>
    <property type="match status" value="1"/>
</dbReference>
<dbReference type="CDD" id="cd04301">
    <property type="entry name" value="NAT_SF"/>
    <property type="match status" value="1"/>
</dbReference>
<dbReference type="InterPro" id="IPR016181">
    <property type="entry name" value="Acyl_CoA_acyltransferase"/>
</dbReference>
<dbReference type="InterPro" id="IPR050276">
    <property type="entry name" value="MshD_Acetyltransferase"/>
</dbReference>
<sequence>MQTGSQLVRPLTSCDLAHVQKLLLFSDYVYQRFTAQELSRLLEHYPACGLFHAEQLQSFLLSQALNPPVAWIGGFGVSWGEHRRAFEHLDRLLAYLQPSLQARGVTHLYYSGNDLEQDWLRTPLLRRGFEPHALLYAYDKFDYRVPTHGNQEVSVRSVRNSDFEALCEIERLCFAPLWRYDALAFADIAATHPYFVVAELAGQLVGYQFNTVDEGYGYLIRIAVHPAFSGQGIGARLMAEAISFFARAGVRRIMLNTQEDNQRAHRLYEWFGFVRMPQRGFILRKELPTVSTA</sequence>
<dbReference type="GO" id="GO:0016747">
    <property type="term" value="F:acyltransferase activity, transferring groups other than amino-acyl groups"/>
    <property type="evidence" value="ECO:0007669"/>
    <property type="project" value="InterPro"/>
</dbReference>
<dbReference type="PANTHER" id="PTHR43617:SF2">
    <property type="entry name" value="UPF0039 PROTEIN SLL0451"/>
    <property type="match status" value="1"/>
</dbReference>